<dbReference type="GO" id="GO:0008774">
    <property type="term" value="F:acetaldehyde dehydrogenase (acetylating) activity"/>
    <property type="evidence" value="ECO:0007669"/>
    <property type="project" value="UniProtKB-EC"/>
</dbReference>
<name>A0ABS6FHW2_9FIRM</name>
<dbReference type="InterPro" id="IPR013357">
    <property type="entry name" value="Acetaldehyde_DH_acetylating"/>
</dbReference>
<gene>
    <name evidence="2" type="ORF">KQI68_03175</name>
</gene>
<proteinExistence type="predicted"/>
<keyword evidence="2" id="KW-0560">Oxidoreductase</keyword>
<evidence type="ECO:0000259" key="1">
    <source>
        <dbReference type="Pfam" id="PF00171"/>
    </source>
</evidence>
<sequence>MAEFDFDLSSIQGARDLARKGLVAEEKLKNYTFEQIDKIIKAIAEAGESHARELAELAVEETGFGKVKDKIYKNHMASGLLYEQIKNEQTIGIIEADEKTQTLTVADPVGLVMGIVPSTNPTSTVLYNAMIAIKARNPIIFSPHPKAAKCTLRAIEIVNEAAVRAGAPENIVQGLSKLSMEATNELMHSKEVKLIIATGGPGMVKAAYSAGKPAIGVGAGNSPAYIERSADVKKAIRNIMASKTFDNGTICASEQSIIVERCNRDEVIRELKAQGAYFMNKEETDKVCKLLFKNGTSMNANFVGRSAKVIADAAHINVSENTRVLVGEQYGVGPEFPLSYEKLTSVLGFYTVEDWEEACDLSFKLLQNGIGHTMSLHTEDKEIARKFSVKPASRILINTGGTMGGTGLTTGLPIALTLGCGTMGGSSVSENVGPKHLINLKKLVYGMIDADKLVETDELFRRYHPEEFENNRTTSLTFDNLKDFKEDKLPEYSNSKNYFEYGTGCNVCKDNEDDKRPSVTEEGLDLEALQNMLDELVHAFKGE</sequence>
<dbReference type="EMBL" id="JAHLQO010000002">
    <property type="protein sequence ID" value="MBU5668836.1"/>
    <property type="molecule type" value="Genomic_DNA"/>
</dbReference>
<accession>A0ABS6FHW2</accession>
<organism evidence="2 3">
    <name type="scientific">Peptoniphilus ovalis</name>
    <dbReference type="NCBI Taxonomy" id="2841503"/>
    <lineage>
        <taxon>Bacteria</taxon>
        <taxon>Bacillati</taxon>
        <taxon>Bacillota</taxon>
        <taxon>Tissierellia</taxon>
        <taxon>Tissierellales</taxon>
        <taxon>Peptoniphilaceae</taxon>
        <taxon>Peptoniphilus</taxon>
    </lineage>
</organism>
<dbReference type="PANTHER" id="PTHR11699">
    <property type="entry name" value="ALDEHYDE DEHYDROGENASE-RELATED"/>
    <property type="match status" value="1"/>
</dbReference>
<evidence type="ECO:0000313" key="3">
    <source>
        <dbReference type="Proteomes" id="UP000783742"/>
    </source>
</evidence>
<dbReference type="Pfam" id="PF00171">
    <property type="entry name" value="Aldedh"/>
    <property type="match status" value="1"/>
</dbReference>
<dbReference type="NCBIfam" id="TIGR02518">
    <property type="entry name" value="EutH_ACDH"/>
    <property type="match status" value="1"/>
</dbReference>
<evidence type="ECO:0000313" key="2">
    <source>
        <dbReference type="EMBL" id="MBU5668836.1"/>
    </source>
</evidence>
<dbReference type="RefSeq" id="WP_216548678.1">
    <property type="nucleotide sequence ID" value="NZ_JAHLQO010000002.1"/>
</dbReference>
<feature type="domain" description="Aldehyde dehydrogenase" evidence="1">
    <location>
        <begin position="24"/>
        <end position="277"/>
    </location>
</feature>
<keyword evidence="3" id="KW-1185">Reference proteome</keyword>
<dbReference type="CDD" id="cd07122">
    <property type="entry name" value="ALDH_F20_ACDH"/>
    <property type="match status" value="1"/>
</dbReference>
<dbReference type="EC" id="1.2.1.10" evidence="2"/>
<protein>
    <submittedName>
        <fullName evidence="2">Acetaldehyde dehydrogenase (Acetylating)</fullName>
        <ecNumber evidence="2">1.2.1.10</ecNumber>
    </submittedName>
</protein>
<reference evidence="2 3" key="1">
    <citation type="submission" date="2021-06" db="EMBL/GenBank/DDBJ databases">
        <authorList>
            <person name="Sun Q."/>
            <person name="Li D."/>
        </authorList>
    </citation>
    <scope>NUCLEOTIDE SEQUENCE [LARGE SCALE GENOMIC DNA]</scope>
    <source>
        <strain evidence="2 3">MSJ-1</strain>
    </source>
</reference>
<dbReference type="InterPro" id="IPR015590">
    <property type="entry name" value="Aldehyde_DH_dom"/>
</dbReference>
<dbReference type="Proteomes" id="UP000783742">
    <property type="component" value="Unassembled WGS sequence"/>
</dbReference>
<comment type="caution">
    <text evidence="2">The sequence shown here is derived from an EMBL/GenBank/DDBJ whole genome shotgun (WGS) entry which is preliminary data.</text>
</comment>